<evidence type="ECO:0000256" key="6">
    <source>
        <dbReference type="ARBA" id="ARBA00022840"/>
    </source>
</evidence>
<dbReference type="Proteomes" id="UP000199159">
    <property type="component" value="Unassembled WGS sequence"/>
</dbReference>
<evidence type="ECO:0000313" key="11">
    <source>
        <dbReference type="Proteomes" id="UP000199159"/>
    </source>
</evidence>
<dbReference type="InterPro" id="IPR027417">
    <property type="entry name" value="P-loop_NTPase"/>
</dbReference>
<comment type="catalytic activity">
    <reaction evidence="8">
        <text>L-tyrosyl-[protein] + ATP = O-phospho-L-tyrosyl-[protein] + ADP + H(+)</text>
        <dbReference type="Rhea" id="RHEA:10596"/>
        <dbReference type="Rhea" id="RHEA-COMP:10136"/>
        <dbReference type="Rhea" id="RHEA-COMP:20101"/>
        <dbReference type="ChEBI" id="CHEBI:15378"/>
        <dbReference type="ChEBI" id="CHEBI:30616"/>
        <dbReference type="ChEBI" id="CHEBI:46858"/>
        <dbReference type="ChEBI" id="CHEBI:61978"/>
        <dbReference type="ChEBI" id="CHEBI:456216"/>
        <dbReference type="EC" id="2.7.10.2"/>
    </reaction>
</comment>
<keyword evidence="5" id="KW-0418">Kinase</keyword>
<evidence type="ECO:0000256" key="3">
    <source>
        <dbReference type="ARBA" id="ARBA00022679"/>
    </source>
</evidence>
<dbReference type="Pfam" id="PF13614">
    <property type="entry name" value="AAA_31"/>
    <property type="match status" value="1"/>
</dbReference>
<evidence type="ECO:0000259" key="9">
    <source>
        <dbReference type="Pfam" id="PF13614"/>
    </source>
</evidence>
<evidence type="ECO:0000313" key="10">
    <source>
        <dbReference type="EMBL" id="SDP76629.1"/>
    </source>
</evidence>
<comment type="similarity">
    <text evidence="1">Belongs to the CpsD/CapB family.</text>
</comment>
<feature type="domain" description="AAA" evidence="9">
    <location>
        <begin position="55"/>
        <end position="182"/>
    </location>
</feature>
<evidence type="ECO:0000256" key="4">
    <source>
        <dbReference type="ARBA" id="ARBA00022741"/>
    </source>
</evidence>
<dbReference type="AlphaFoldDB" id="A0A1H0VDH7"/>
<dbReference type="GO" id="GO:0005886">
    <property type="term" value="C:plasma membrane"/>
    <property type="evidence" value="ECO:0007669"/>
    <property type="project" value="TreeGrafter"/>
</dbReference>
<evidence type="ECO:0000256" key="7">
    <source>
        <dbReference type="ARBA" id="ARBA00023137"/>
    </source>
</evidence>
<organism evidence="10 11">
    <name type="scientific">Litchfieldia salsa</name>
    <dbReference type="NCBI Taxonomy" id="930152"/>
    <lineage>
        <taxon>Bacteria</taxon>
        <taxon>Bacillati</taxon>
        <taxon>Bacillota</taxon>
        <taxon>Bacilli</taxon>
        <taxon>Bacillales</taxon>
        <taxon>Bacillaceae</taxon>
        <taxon>Litchfieldia</taxon>
    </lineage>
</organism>
<keyword evidence="7" id="KW-0829">Tyrosine-protein kinase</keyword>
<dbReference type="OrthoDB" id="9794577at2"/>
<dbReference type="SUPFAM" id="SSF52540">
    <property type="entry name" value="P-loop containing nucleoside triphosphate hydrolases"/>
    <property type="match status" value="1"/>
</dbReference>
<reference evidence="11" key="1">
    <citation type="submission" date="2016-10" db="EMBL/GenBank/DDBJ databases">
        <authorList>
            <person name="Varghese N."/>
            <person name="Submissions S."/>
        </authorList>
    </citation>
    <scope>NUCLEOTIDE SEQUENCE [LARGE SCALE GENOMIC DNA]</scope>
    <source>
        <strain evidence="11">IBRC-M10078</strain>
    </source>
</reference>
<dbReference type="InterPro" id="IPR025669">
    <property type="entry name" value="AAA_dom"/>
</dbReference>
<protein>
    <recommendedName>
        <fullName evidence="2">non-specific protein-tyrosine kinase</fullName>
        <ecNumber evidence="2">2.7.10.2</ecNumber>
    </recommendedName>
</protein>
<dbReference type="PANTHER" id="PTHR32309">
    <property type="entry name" value="TYROSINE-PROTEIN KINASE"/>
    <property type="match status" value="1"/>
</dbReference>
<dbReference type="InterPro" id="IPR005702">
    <property type="entry name" value="Wzc-like_C"/>
</dbReference>
<name>A0A1H0VDH7_9BACI</name>
<gene>
    <name evidence="10" type="ORF">SAMN05216565_106220</name>
</gene>
<dbReference type="EC" id="2.7.10.2" evidence="2"/>
<dbReference type="GO" id="GO:0005524">
    <property type="term" value="F:ATP binding"/>
    <property type="evidence" value="ECO:0007669"/>
    <property type="project" value="UniProtKB-KW"/>
</dbReference>
<evidence type="ECO:0000256" key="2">
    <source>
        <dbReference type="ARBA" id="ARBA00011903"/>
    </source>
</evidence>
<dbReference type="NCBIfam" id="TIGR01007">
    <property type="entry name" value="eps_fam"/>
    <property type="match status" value="1"/>
</dbReference>
<evidence type="ECO:0000256" key="1">
    <source>
        <dbReference type="ARBA" id="ARBA00007316"/>
    </source>
</evidence>
<evidence type="ECO:0000256" key="8">
    <source>
        <dbReference type="ARBA" id="ARBA00051245"/>
    </source>
</evidence>
<dbReference type="FunFam" id="3.40.50.300:FF:000527">
    <property type="entry name" value="Tyrosine-protein kinase etk"/>
    <property type="match status" value="1"/>
</dbReference>
<dbReference type="STRING" id="930152.SAMN05216565_106220"/>
<proteinExistence type="inferred from homology"/>
<dbReference type="InterPro" id="IPR050445">
    <property type="entry name" value="Bact_polysacc_biosynth/exp"/>
</dbReference>
<evidence type="ECO:0000256" key="5">
    <source>
        <dbReference type="ARBA" id="ARBA00022777"/>
    </source>
</evidence>
<dbReference type="GO" id="GO:0004715">
    <property type="term" value="F:non-membrane spanning protein tyrosine kinase activity"/>
    <property type="evidence" value="ECO:0007669"/>
    <property type="project" value="UniProtKB-EC"/>
</dbReference>
<sequence>MDLKGLKKKLFKRKDIVIDNPLVTFNQPASKISEQYRTIRTNLKFSSFDQYHKTLLITSPVGGEGKSITIANLGISMTQQGQRVLIVDANLRNPNLHHIFKMDNSLGLSSILTGRSVLEGTVSQTDISKLEVLTSGPIPHNPTELLGSHSMRKLINKMIENYDVILFDSAPVLEVADTTVIANQCEAVVLVLDYGHTENQDAIEAKRVLEFANAKVVGAVINKAG</sequence>
<dbReference type="GO" id="GO:0042802">
    <property type="term" value="F:identical protein binding"/>
    <property type="evidence" value="ECO:0007669"/>
    <property type="project" value="UniProtKB-ARBA"/>
</dbReference>
<keyword evidence="3" id="KW-0808">Transferase</keyword>
<keyword evidence="11" id="KW-1185">Reference proteome</keyword>
<keyword evidence="6" id="KW-0067">ATP-binding</keyword>
<dbReference type="PANTHER" id="PTHR32309:SF13">
    <property type="entry name" value="FERRIC ENTEROBACTIN TRANSPORT PROTEIN FEPE"/>
    <property type="match status" value="1"/>
</dbReference>
<dbReference type="Gene3D" id="3.40.50.300">
    <property type="entry name" value="P-loop containing nucleotide triphosphate hydrolases"/>
    <property type="match status" value="1"/>
</dbReference>
<dbReference type="EMBL" id="FNJU01000006">
    <property type="protein sequence ID" value="SDP76629.1"/>
    <property type="molecule type" value="Genomic_DNA"/>
</dbReference>
<accession>A0A1H0VDH7</accession>
<keyword evidence="4" id="KW-0547">Nucleotide-binding</keyword>
<dbReference type="CDD" id="cd05387">
    <property type="entry name" value="BY-kinase"/>
    <property type="match status" value="1"/>
</dbReference>